<feature type="transmembrane region" description="Helical" evidence="1">
    <location>
        <begin position="102"/>
        <end position="121"/>
    </location>
</feature>
<dbReference type="InterPro" id="IPR032809">
    <property type="entry name" value="Put_HupE_UreJ"/>
</dbReference>
<keyword evidence="1" id="KW-1133">Transmembrane helix</keyword>
<comment type="caution">
    <text evidence="2">The sequence shown here is derived from an EMBL/GenBank/DDBJ whole genome shotgun (WGS) entry which is preliminary data.</text>
</comment>
<feature type="transmembrane region" description="Helical" evidence="1">
    <location>
        <begin position="171"/>
        <end position="188"/>
    </location>
</feature>
<sequence>MSQFGTYLEVGYRHIIDQNAYDHILFVIALCAIYVVQDWKKVLILVTAFTIGHSITLALSTLNIVNFRTDIIEFLIPVTIFITAVSNLFKKHGSAPSKFNSNYFYALFFGLIHGLGFSNYLKSLLGREENIFTPLLAFNVGLELGQILIVVFFIITSFVFVGLFNVARRDWNMIVSSAVAGIAIILMIETKFW</sequence>
<keyword evidence="1" id="KW-0472">Membrane</keyword>
<keyword evidence="3" id="KW-1185">Reference proteome</keyword>
<dbReference type="RefSeq" id="WP_189628876.1">
    <property type="nucleotide sequence ID" value="NZ_BNAG01000001.1"/>
</dbReference>
<feature type="transmembrane region" description="Helical" evidence="1">
    <location>
        <begin position="20"/>
        <end position="36"/>
    </location>
</feature>
<dbReference type="EMBL" id="BNAG01000001">
    <property type="protein sequence ID" value="GHE55514.1"/>
    <property type="molecule type" value="Genomic_DNA"/>
</dbReference>
<name>A0ABQ3I6Z5_9BACT</name>
<organism evidence="2 3">
    <name type="scientific">Roseivirga thermotolerans</name>
    <dbReference type="NCBI Taxonomy" id="1758176"/>
    <lineage>
        <taxon>Bacteria</taxon>
        <taxon>Pseudomonadati</taxon>
        <taxon>Bacteroidota</taxon>
        <taxon>Cytophagia</taxon>
        <taxon>Cytophagales</taxon>
        <taxon>Roseivirgaceae</taxon>
        <taxon>Roseivirga</taxon>
    </lineage>
</organism>
<keyword evidence="1" id="KW-0812">Transmembrane</keyword>
<evidence type="ECO:0000313" key="3">
    <source>
        <dbReference type="Proteomes" id="UP000658258"/>
    </source>
</evidence>
<gene>
    <name evidence="2" type="ORF">GCM10011340_07850</name>
</gene>
<proteinExistence type="predicted"/>
<dbReference type="Pfam" id="PF13795">
    <property type="entry name" value="HupE_UreJ_2"/>
    <property type="match status" value="1"/>
</dbReference>
<reference evidence="3" key="1">
    <citation type="journal article" date="2019" name="Int. J. Syst. Evol. Microbiol.">
        <title>The Global Catalogue of Microorganisms (GCM) 10K type strain sequencing project: providing services to taxonomists for standard genome sequencing and annotation.</title>
        <authorList>
            <consortium name="The Broad Institute Genomics Platform"/>
            <consortium name="The Broad Institute Genome Sequencing Center for Infectious Disease"/>
            <person name="Wu L."/>
            <person name="Ma J."/>
        </authorList>
    </citation>
    <scope>NUCLEOTIDE SEQUENCE [LARGE SCALE GENOMIC DNA]</scope>
    <source>
        <strain evidence="3">CGMCC 1.15111</strain>
    </source>
</reference>
<evidence type="ECO:0000256" key="1">
    <source>
        <dbReference type="SAM" id="Phobius"/>
    </source>
</evidence>
<feature type="transmembrane region" description="Helical" evidence="1">
    <location>
        <begin position="141"/>
        <end position="164"/>
    </location>
</feature>
<protein>
    <recommendedName>
        <fullName evidence="4">HupE / UreJ protein</fullName>
    </recommendedName>
</protein>
<dbReference type="Proteomes" id="UP000658258">
    <property type="component" value="Unassembled WGS sequence"/>
</dbReference>
<evidence type="ECO:0008006" key="4">
    <source>
        <dbReference type="Google" id="ProtNLM"/>
    </source>
</evidence>
<evidence type="ECO:0000313" key="2">
    <source>
        <dbReference type="EMBL" id="GHE55514.1"/>
    </source>
</evidence>
<accession>A0ABQ3I6Z5</accession>
<feature type="transmembrane region" description="Helical" evidence="1">
    <location>
        <begin position="43"/>
        <end position="65"/>
    </location>
</feature>
<feature type="transmembrane region" description="Helical" evidence="1">
    <location>
        <begin position="71"/>
        <end position="90"/>
    </location>
</feature>